<sequence length="190" mass="21024">MSVDAVNGKQGFVNLDTSDIPESIDKLYLSLEEKQNFIKLENQTRELRTHTFDIIKHVNENIHTIIETNAVHGHNEIIHLNKGMKKKIEDHLKEQHVHGRRGPMGPIGPMGVGSGVSNHTDLNDMPSAVVDDHDGRYFTEIEHINISAGAGDAGKPIKLDANGDIDATMINSVDIDHDITTNFVATKHLD</sequence>
<feature type="non-terminal residue" evidence="1">
    <location>
        <position position="190"/>
    </location>
</feature>
<comment type="caution">
    <text evidence="1">The sequence shown here is derived from an EMBL/GenBank/DDBJ whole genome shotgun (WGS) entry which is preliminary data.</text>
</comment>
<name>A0A0F9Q701_9ZZZZ</name>
<organism evidence="1">
    <name type="scientific">marine sediment metagenome</name>
    <dbReference type="NCBI Taxonomy" id="412755"/>
    <lineage>
        <taxon>unclassified sequences</taxon>
        <taxon>metagenomes</taxon>
        <taxon>ecological metagenomes</taxon>
    </lineage>
</organism>
<proteinExistence type="predicted"/>
<reference evidence="1" key="1">
    <citation type="journal article" date="2015" name="Nature">
        <title>Complex archaea that bridge the gap between prokaryotes and eukaryotes.</title>
        <authorList>
            <person name="Spang A."/>
            <person name="Saw J.H."/>
            <person name="Jorgensen S.L."/>
            <person name="Zaremba-Niedzwiedzka K."/>
            <person name="Martijn J."/>
            <person name="Lind A.E."/>
            <person name="van Eijk R."/>
            <person name="Schleper C."/>
            <person name="Guy L."/>
            <person name="Ettema T.J."/>
        </authorList>
    </citation>
    <scope>NUCLEOTIDE SEQUENCE</scope>
</reference>
<evidence type="ECO:0000313" key="1">
    <source>
        <dbReference type="EMBL" id="KKN09021.1"/>
    </source>
</evidence>
<accession>A0A0F9Q701</accession>
<dbReference type="AlphaFoldDB" id="A0A0F9Q701"/>
<dbReference type="EMBL" id="LAZR01004391">
    <property type="protein sequence ID" value="KKN09021.1"/>
    <property type="molecule type" value="Genomic_DNA"/>
</dbReference>
<gene>
    <name evidence="1" type="ORF">LCGC14_1050680</name>
</gene>
<protein>
    <submittedName>
        <fullName evidence="1">Uncharacterized protein</fullName>
    </submittedName>
</protein>